<evidence type="ECO:0000256" key="2">
    <source>
        <dbReference type="ARBA" id="ARBA00022692"/>
    </source>
</evidence>
<evidence type="ECO:0000256" key="1">
    <source>
        <dbReference type="ARBA" id="ARBA00004141"/>
    </source>
</evidence>
<dbReference type="EMBL" id="CP071182">
    <property type="protein sequence ID" value="QSO46128.1"/>
    <property type="molecule type" value="Genomic_DNA"/>
</dbReference>
<evidence type="ECO:0000256" key="4">
    <source>
        <dbReference type="ARBA" id="ARBA00023136"/>
    </source>
</evidence>
<feature type="transmembrane region" description="Helical" evidence="5">
    <location>
        <begin position="94"/>
        <end position="112"/>
    </location>
</feature>
<dbReference type="PANTHER" id="PTHR46333:SF2">
    <property type="entry name" value="CYTOKINESIS PROTEIN 3"/>
    <property type="match status" value="1"/>
</dbReference>
<dbReference type="InterPro" id="IPR052557">
    <property type="entry name" value="CAP/Cytokinesis_protein"/>
</dbReference>
<evidence type="ECO:0000256" key="3">
    <source>
        <dbReference type="ARBA" id="ARBA00022989"/>
    </source>
</evidence>
<dbReference type="PANTHER" id="PTHR46333">
    <property type="entry name" value="CYTOKINESIS PROTEIN 3"/>
    <property type="match status" value="1"/>
</dbReference>
<evidence type="ECO:0000313" key="7">
    <source>
        <dbReference type="EMBL" id="QSO46128.1"/>
    </source>
</evidence>
<sequence length="377" mass="41363">MPLHIAGVGILTIVLVVIVLWSALVGTRIGFARELGLVILQVGYLASAVVAIWLAWRWMNVVATRIAGWHPASAPSWLNHFVSLWQSAPQAGRIIAFIVFYVLISAVLHAIIRPVAALAGHAIPGFLARNRVMGGALGVVSGGIRSLFLGAVLFGVLHYFSVPWLNQLASDSKPYQYASRQFYNPYLSPVLDKELPVLSKDATQLVSKNISLFVIPSTSASQRGVLIVPKQISNLAKQITAGDHTDRQKAYALYEWEIHHIHYDWTKYYDYVDYGKWNAQTPLQTVETGKGVCADYALLYAELAHAVGLTVQIDEGMGGTPGNEGSHAWNEVWDGSAKRWITVDTTWGASQDKWFNAPGFFATHFQQKAIIIPGASA</sequence>
<dbReference type="InterPro" id="IPR038765">
    <property type="entry name" value="Papain-like_cys_pep_sf"/>
</dbReference>
<dbReference type="SUPFAM" id="SSF54001">
    <property type="entry name" value="Cysteine proteinases"/>
    <property type="match status" value="1"/>
</dbReference>
<name>A0A9X7Z6E1_9BACL</name>
<feature type="transmembrane region" description="Helical" evidence="5">
    <location>
        <begin position="132"/>
        <end position="160"/>
    </location>
</feature>
<evidence type="ECO:0000313" key="8">
    <source>
        <dbReference type="Proteomes" id="UP000663505"/>
    </source>
</evidence>
<dbReference type="InterPro" id="IPR003825">
    <property type="entry name" value="Colicin-V_CvpA"/>
</dbReference>
<dbReference type="RefSeq" id="WP_206655498.1">
    <property type="nucleotide sequence ID" value="NZ_CP071182.1"/>
</dbReference>
<keyword evidence="3 5" id="KW-1133">Transmembrane helix</keyword>
<protein>
    <submittedName>
        <fullName evidence="7">Transglutaminase domain-containing protein</fullName>
    </submittedName>
</protein>
<dbReference type="KEGG" id="afx:JZ786_16600"/>
<comment type="subcellular location">
    <subcellularLocation>
        <location evidence="1">Membrane</location>
        <topology evidence="1">Multi-pass membrane protein</topology>
    </subcellularLocation>
</comment>
<dbReference type="InterPro" id="IPR002931">
    <property type="entry name" value="Transglutaminase-like"/>
</dbReference>
<dbReference type="AlphaFoldDB" id="A0A9X7Z6E1"/>
<feature type="transmembrane region" description="Helical" evidence="5">
    <location>
        <begin position="37"/>
        <end position="56"/>
    </location>
</feature>
<dbReference type="SMART" id="SM00460">
    <property type="entry name" value="TGc"/>
    <property type="match status" value="1"/>
</dbReference>
<dbReference type="Pfam" id="PF02674">
    <property type="entry name" value="Colicin_V"/>
    <property type="match status" value="1"/>
</dbReference>
<keyword evidence="8" id="KW-1185">Reference proteome</keyword>
<feature type="domain" description="Transglutaminase-like" evidence="6">
    <location>
        <begin position="285"/>
        <end position="347"/>
    </location>
</feature>
<accession>A0A9X7Z6E1</accession>
<dbReference type="GO" id="GO:0009403">
    <property type="term" value="P:toxin biosynthetic process"/>
    <property type="evidence" value="ECO:0007669"/>
    <property type="project" value="InterPro"/>
</dbReference>
<evidence type="ECO:0000259" key="6">
    <source>
        <dbReference type="SMART" id="SM00460"/>
    </source>
</evidence>
<evidence type="ECO:0000256" key="5">
    <source>
        <dbReference type="SAM" id="Phobius"/>
    </source>
</evidence>
<reference evidence="7 8" key="1">
    <citation type="submission" date="2021-02" db="EMBL/GenBank/DDBJ databases">
        <title>Alicyclobacillus curvatus sp. nov. and Alicyclobacillus mengziensis sp. nov., two acidophilic bacteria isolated from acid mine drainage.</title>
        <authorList>
            <person name="Huang Y."/>
        </authorList>
    </citation>
    <scope>NUCLEOTIDE SEQUENCE [LARGE SCALE GENOMIC DNA]</scope>
    <source>
        <strain evidence="7 8">S30H14</strain>
    </source>
</reference>
<dbReference type="Pfam" id="PF01841">
    <property type="entry name" value="Transglut_core"/>
    <property type="match status" value="1"/>
</dbReference>
<dbReference type="Proteomes" id="UP000663505">
    <property type="component" value="Chromosome"/>
</dbReference>
<dbReference type="GO" id="GO:0016020">
    <property type="term" value="C:membrane"/>
    <property type="evidence" value="ECO:0007669"/>
    <property type="project" value="UniProtKB-SubCell"/>
</dbReference>
<dbReference type="Gene3D" id="3.10.620.30">
    <property type="match status" value="1"/>
</dbReference>
<gene>
    <name evidence="7" type="ORF">JZ786_16600</name>
</gene>
<feature type="transmembrane region" description="Helical" evidence="5">
    <location>
        <begin position="6"/>
        <end position="25"/>
    </location>
</feature>
<proteinExistence type="predicted"/>
<keyword evidence="2 5" id="KW-0812">Transmembrane</keyword>
<keyword evidence="4 5" id="KW-0472">Membrane</keyword>
<organism evidence="7 8">
    <name type="scientific">Alicyclobacillus mengziensis</name>
    <dbReference type="NCBI Taxonomy" id="2931921"/>
    <lineage>
        <taxon>Bacteria</taxon>
        <taxon>Bacillati</taxon>
        <taxon>Bacillota</taxon>
        <taxon>Bacilli</taxon>
        <taxon>Bacillales</taxon>
        <taxon>Alicyclobacillaceae</taxon>
        <taxon>Alicyclobacillus</taxon>
    </lineage>
</organism>
<dbReference type="GO" id="GO:0005737">
    <property type="term" value="C:cytoplasm"/>
    <property type="evidence" value="ECO:0007669"/>
    <property type="project" value="TreeGrafter"/>
</dbReference>